<keyword evidence="2" id="KW-1185">Reference proteome</keyword>
<protein>
    <submittedName>
        <fullName evidence="1">Uncharacterized protein</fullName>
    </submittedName>
</protein>
<organism evidence="1 2">
    <name type="scientific">Cuneatibacter caecimuris</name>
    <dbReference type="NCBI Taxonomy" id="1796618"/>
    <lineage>
        <taxon>Bacteria</taxon>
        <taxon>Bacillati</taxon>
        <taxon>Bacillota</taxon>
        <taxon>Clostridia</taxon>
        <taxon>Lachnospirales</taxon>
        <taxon>Lachnospiraceae</taxon>
        <taxon>Cuneatibacter</taxon>
    </lineage>
</organism>
<evidence type="ECO:0000313" key="2">
    <source>
        <dbReference type="Proteomes" id="UP000292927"/>
    </source>
</evidence>
<reference evidence="1 2" key="1">
    <citation type="submission" date="2019-02" db="EMBL/GenBank/DDBJ databases">
        <title>Genomic Encyclopedia of Type Strains, Phase IV (KMG-IV): sequencing the most valuable type-strain genomes for metagenomic binning, comparative biology and taxonomic classification.</title>
        <authorList>
            <person name="Goeker M."/>
        </authorList>
    </citation>
    <scope>NUCLEOTIDE SEQUENCE [LARGE SCALE GENOMIC DNA]</scope>
    <source>
        <strain evidence="1 2">DSM 29486</strain>
    </source>
</reference>
<accession>A0A4Q7NXL0</accession>
<sequence>MEELMKINAKIRKQQIGRLIAAGICVLRYWIVSEL</sequence>
<name>A0A4Q7NXL0_9FIRM</name>
<dbReference type="Proteomes" id="UP000292927">
    <property type="component" value="Unassembled WGS sequence"/>
</dbReference>
<proteinExistence type="predicted"/>
<dbReference type="EMBL" id="SGXF01000010">
    <property type="protein sequence ID" value="RZS92123.1"/>
    <property type="molecule type" value="Genomic_DNA"/>
</dbReference>
<gene>
    <name evidence="1" type="ORF">EV209_3246</name>
</gene>
<evidence type="ECO:0000313" key="1">
    <source>
        <dbReference type="EMBL" id="RZS92123.1"/>
    </source>
</evidence>
<dbReference type="AlphaFoldDB" id="A0A4Q7NXL0"/>
<comment type="caution">
    <text evidence="1">The sequence shown here is derived from an EMBL/GenBank/DDBJ whole genome shotgun (WGS) entry which is preliminary data.</text>
</comment>